<protein>
    <submittedName>
        <fullName evidence="2">Uncharacterized protein</fullName>
    </submittedName>
</protein>
<feature type="transmembrane region" description="Helical" evidence="1">
    <location>
        <begin position="12"/>
        <end position="35"/>
    </location>
</feature>
<accession>A0A9P4J847</accession>
<gene>
    <name evidence="2" type="ORF">K461DRAFT_82488</name>
</gene>
<dbReference type="AlphaFoldDB" id="A0A9P4J847"/>
<dbReference type="EMBL" id="ML996082">
    <property type="protein sequence ID" value="KAF2155855.1"/>
    <property type="molecule type" value="Genomic_DNA"/>
</dbReference>
<evidence type="ECO:0000313" key="2">
    <source>
        <dbReference type="EMBL" id="KAF2155855.1"/>
    </source>
</evidence>
<sequence>MAGGVPVPCFSFFFCCCFCVLPQLLLRCSSFLCLFRPRRSPHFRRHPLARMTNHRLLWCFYVASIALLRPCSRFDGVLPAQRLVDWSHSDGGLPFLCANLPPQPDNAASLRSVASLDPNNILERDIDILRPWSPALFRRYFSFYTLSCG</sequence>
<keyword evidence="1" id="KW-1133">Transmembrane helix</keyword>
<evidence type="ECO:0000256" key="1">
    <source>
        <dbReference type="SAM" id="Phobius"/>
    </source>
</evidence>
<keyword evidence="1" id="KW-0812">Transmembrane</keyword>
<keyword evidence="3" id="KW-1185">Reference proteome</keyword>
<reference evidence="2" key="1">
    <citation type="journal article" date="2020" name="Stud. Mycol.">
        <title>101 Dothideomycetes genomes: a test case for predicting lifestyles and emergence of pathogens.</title>
        <authorList>
            <person name="Haridas S."/>
            <person name="Albert R."/>
            <person name="Binder M."/>
            <person name="Bloem J."/>
            <person name="Labutti K."/>
            <person name="Salamov A."/>
            <person name="Andreopoulos B."/>
            <person name="Baker S."/>
            <person name="Barry K."/>
            <person name="Bills G."/>
            <person name="Bluhm B."/>
            <person name="Cannon C."/>
            <person name="Castanera R."/>
            <person name="Culley D."/>
            <person name="Daum C."/>
            <person name="Ezra D."/>
            <person name="Gonzalez J."/>
            <person name="Henrissat B."/>
            <person name="Kuo A."/>
            <person name="Liang C."/>
            <person name="Lipzen A."/>
            <person name="Lutzoni F."/>
            <person name="Magnuson J."/>
            <person name="Mondo S."/>
            <person name="Nolan M."/>
            <person name="Ohm R."/>
            <person name="Pangilinan J."/>
            <person name="Park H.-J."/>
            <person name="Ramirez L."/>
            <person name="Alfaro M."/>
            <person name="Sun H."/>
            <person name="Tritt A."/>
            <person name="Yoshinaga Y."/>
            <person name="Zwiers L.-H."/>
            <person name="Turgeon B."/>
            <person name="Goodwin S."/>
            <person name="Spatafora J."/>
            <person name="Crous P."/>
            <person name="Grigoriev I."/>
        </authorList>
    </citation>
    <scope>NUCLEOTIDE SEQUENCE</scope>
    <source>
        <strain evidence="2">CBS 260.36</strain>
    </source>
</reference>
<keyword evidence="1" id="KW-0472">Membrane</keyword>
<comment type="caution">
    <text evidence="2">The sequence shown here is derived from an EMBL/GenBank/DDBJ whole genome shotgun (WGS) entry which is preliminary data.</text>
</comment>
<name>A0A9P4J847_9PEZI</name>
<organism evidence="2 3">
    <name type="scientific">Myriangium duriaei CBS 260.36</name>
    <dbReference type="NCBI Taxonomy" id="1168546"/>
    <lineage>
        <taxon>Eukaryota</taxon>
        <taxon>Fungi</taxon>
        <taxon>Dikarya</taxon>
        <taxon>Ascomycota</taxon>
        <taxon>Pezizomycotina</taxon>
        <taxon>Dothideomycetes</taxon>
        <taxon>Dothideomycetidae</taxon>
        <taxon>Myriangiales</taxon>
        <taxon>Myriangiaceae</taxon>
        <taxon>Myriangium</taxon>
    </lineage>
</organism>
<dbReference type="Proteomes" id="UP000799439">
    <property type="component" value="Unassembled WGS sequence"/>
</dbReference>
<proteinExistence type="predicted"/>
<evidence type="ECO:0000313" key="3">
    <source>
        <dbReference type="Proteomes" id="UP000799439"/>
    </source>
</evidence>